<evidence type="ECO:0000313" key="3">
    <source>
        <dbReference type="Proteomes" id="UP001596516"/>
    </source>
</evidence>
<keyword evidence="3" id="KW-1185">Reference proteome</keyword>
<protein>
    <recommendedName>
        <fullName evidence="4">Transposase IS30-like HTH domain-containing protein</fullName>
    </recommendedName>
</protein>
<reference evidence="3" key="1">
    <citation type="journal article" date="2019" name="Int. J. Syst. Evol. Microbiol.">
        <title>The Global Catalogue of Microorganisms (GCM) 10K type strain sequencing project: providing services to taxonomists for standard genome sequencing and annotation.</title>
        <authorList>
            <consortium name="The Broad Institute Genomics Platform"/>
            <consortium name="The Broad Institute Genome Sequencing Center for Infectious Disease"/>
            <person name="Wu L."/>
            <person name="Ma J."/>
        </authorList>
    </citation>
    <scope>NUCLEOTIDE SEQUENCE [LARGE SCALE GENOMIC DNA]</scope>
    <source>
        <strain evidence="3">CGMCC 1.12750</strain>
    </source>
</reference>
<dbReference type="Proteomes" id="UP001596516">
    <property type="component" value="Unassembled WGS sequence"/>
</dbReference>
<gene>
    <name evidence="2" type="ORF">ACFQXB_11865</name>
</gene>
<evidence type="ECO:0000313" key="2">
    <source>
        <dbReference type="EMBL" id="MFC7704892.1"/>
    </source>
</evidence>
<evidence type="ECO:0000256" key="1">
    <source>
        <dbReference type="SAM" id="MobiDB-lite"/>
    </source>
</evidence>
<accession>A0ABW2UJK1</accession>
<feature type="region of interest" description="Disordered" evidence="1">
    <location>
        <begin position="48"/>
        <end position="90"/>
    </location>
</feature>
<organism evidence="2 3">
    <name type="scientific">Plastorhodobacter daqingensis</name>
    <dbReference type="NCBI Taxonomy" id="1387281"/>
    <lineage>
        <taxon>Bacteria</taxon>
        <taxon>Pseudomonadati</taxon>
        <taxon>Pseudomonadota</taxon>
        <taxon>Alphaproteobacteria</taxon>
        <taxon>Rhodobacterales</taxon>
        <taxon>Paracoccaceae</taxon>
        <taxon>Plastorhodobacter</taxon>
    </lineage>
</organism>
<evidence type="ECO:0008006" key="4">
    <source>
        <dbReference type="Google" id="ProtNLM"/>
    </source>
</evidence>
<dbReference type="RefSeq" id="WP_377403797.1">
    <property type="nucleotide sequence ID" value="NZ_JBHTFQ010000006.1"/>
</dbReference>
<dbReference type="EMBL" id="JBHTFQ010000006">
    <property type="protein sequence ID" value="MFC7704892.1"/>
    <property type="molecule type" value="Genomic_DNA"/>
</dbReference>
<sequence>MKLGADEMAHRLGRHRTSISCELRPNHFHDGAIPKPGSWCCVVAPSHADGRRRRQRKLLRDPVFCGPGRAPSEVRPDPEQNADQMRYQNAPHRVCRETIYRRIYSEDRRRSELFRRDPLRKHP</sequence>
<name>A0ABW2UJK1_9RHOB</name>
<comment type="caution">
    <text evidence="2">The sequence shown here is derived from an EMBL/GenBank/DDBJ whole genome shotgun (WGS) entry which is preliminary data.</text>
</comment>
<proteinExistence type="predicted"/>